<reference evidence="6 7" key="1">
    <citation type="submission" date="2016-10" db="EMBL/GenBank/DDBJ databases">
        <title>The genome of Paramicrosporidium saccamoebae is the missing link in understanding Cryptomycota and Microsporidia evolution.</title>
        <authorList>
            <person name="Quandt C.A."/>
            <person name="Beaudet D."/>
            <person name="Corsaro D."/>
            <person name="Michel R."/>
            <person name="Corradi N."/>
            <person name="James T."/>
        </authorList>
    </citation>
    <scope>NUCLEOTIDE SEQUENCE [LARGE SCALE GENOMIC DNA]</scope>
    <source>
        <strain evidence="6 7">KSL3</strain>
    </source>
</reference>
<evidence type="ECO:0000256" key="2">
    <source>
        <dbReference type="ARBA" id="ARBA00007273"/>
    </source>
</evidence>
<proteinExistence type="inferred from homology"/>
<dbReference type="GO" id="GO:0005634">
    <property type="term" value="C:nucleus"/>
    <property type="evidence" value="ECO:0007669"/>
    <property type="project" value="UniProtKB-SubCell"/>
</dbReference>
<dbReference type="Pfam" id="PF12753">
    <property type="entry name" value="Nro1"/>
    <property type="match status" value="1"/>
</dbReference>
<comment type="subcellular location">
    <subcellularLocation>
        <location evidence="1">Nucleus</location>
    </subcellularLocation>
</comment>
<keyword evidence="3" id="KW-0805">Transcription regulation</keyword>
<name>A0A2H9TM88_9FUNG</name>
<keyword evidence="7" id="KW-1185">Reference proteome</keyword>
<accession>A0A2H9TM88</accession>
<sequence>MKKATGLNKRKQPEEDAEVYFPVDETSNEVDQAAVMFAYAEEHFDDPEKCVPLLNAVIHECDRIGRIKEALEEGEGLEGIDEDAIESLKALKLDGKFYRVYGDALVTLGMLGKDEDIICEEQYLEAASQIYQTGLQLDNNDHYLKTSVKRIEIIRLIQDQDPEYARATKEYCELIEQAPDRNDALQPAMRLFTRAFPLCEDPSAMATEVLRICPEADQRIPVVIVKLQAYYSLADSHFNYEECAEEKQKILKFREYMDKAKELIDSLDLSAIEAESTDSHKALLPFIAQYYLSIGCLNEYELEGPEATENFDSLDYKKAIELWKLMEDKYSVPIPCEIKELESSIAQKNSLPEP</sequence>
<organism evidence="6 7">
    <name type="scientific">Paramicrosporidium saccamoebae</name>
    <dbReference type="NCBI Taxonomy" id="1246581"/>
    <lineage>
        <taxon>Eukaryota</taxon>
        <taxon>Fungi</taxon>
        <taxon>Fungi incertae sedis</taxon>
        <taxon>Cryptomycota</taxon>
        <taxon>Cryptomycota incertae sedis</taxon>
        <taxon>Paramicrosporidium</taxon>
    </lineage>
</organism>
<gene>
    <name evidence="6" type="ORF">PSACC_01408</name>
</gene>
<evidence type="ECO:0000256" key="5">
    <source>
        <dbReference type="ARBA" id="ARBA00023242"/>
    </source>
</evidence>
<dbReference type="GO" id="GO:2000640">
    <property type="term" value="P:positive regulation of SREBP signaling pathway"/>
    <property type="evidence" value="ECO:0007669"/>
    <property type="project" value="TreeGrafter"/>
</dbReference>
<evidence type="ECO:0000313" key="7">
    <source>
        <dbReference type="Proteomes" id="UP000240830"/>
    </source>
</evidence>
<dbReference type="PANTHER" id="PTHR28290">
    <property type="entry name" value="ENHANCER OF TRANSLATION TERMINATION 1"/>
    <property type="match status" value="1"/>
</dbReference>
<dbReference type="InterPro" id="IPR024318">
    <property type="entry name" value="Nro1/ETT1"/>
</dbReference>
<evidence type="ECO:0000256" key="1">
    <source>
        <dbReference type="ARBA" id="ARBA00004123"/>
    </source>
</evidence>
<keyword evidence="5" id="KW-0539">Nucleus</keyword>
<dbReference type="PANTHER" id="PTHR28290:SF1">
    <property type="entry name" value="ENHANCER OF TRANSLATION TERMINATION 1"/>
    <property type="match status" value="1"/>
</dbReference>
<dbReference type="Proteomes" id="UP000240830">
    <property type="component" value="Unassembled WGS sequence"/>
</dbReference>
<evidence type="ECO:0000313" key="6">
    <source>
        <dbReference type="EMBL" id="PJF18770.1"/>
    </source>
</evidence>
<dbReference type="AlphaFoldDB" id="A0A2H9TM88"/>
<evidence type="ECO:0000256" key="3">
    <source>
        <dbReference type="ARBA" id="ARBA00023015"/>
    </source>
</evidence>
<keyword evidence="4" id="KW-0804">Transcription</keyword>
<dbReference type="EMBL" id="MTSL01000102">
    <property type="protein sequence ID" value="PJF18770.1"/>
    <property type="molecule type" value="Genomic_DNA"/>
</dbReference>
<comment type="similarity">
    <text evidence="2">Belongs to the ETT1 family.</text>
</comment>
<comment type="caution">
    <text evidence="6">The sequence shown here is derived from an EMBL/GenBank/DDBJ whole genome shotgun (WGS) entry which is preliminary data.</text>
</comment>
<evidence type="ECO:0000256" key="4">
    <source>
        <dbReference type="ARBA" id="ARBA00023163"/>
    </source>
</evidence>
<protein>
    <submittedName>
        <fullName evidence="6">Uncharacterized protein</fullName>
    </submittedName>
</protein>